<reference evidence="1 2" key="1">
    <citation type="journal article" date="2018" name="Sci. Rep.">
        <title>Genomic signatures of local adaptation to the degree of environmental predictability in rotifers.</title>
        <authorList>
            <person name="Franch-Gras L."/>
            <person name="Hahn C."/>
            <person name="Garcia-Roger E.M."/>
            <person name="Carmona M.J."/>
            <person name="Serra M."/>
            <person name="Gomez A."/>
        </authorList>
    </citation>
    <scope>NUCLEOTIDE SEQUENCE [LARGE SCALE GENOMIC DNA]</scope>
    <source>
        <strain evidence="1">HYR1</strain>
    </source>
</reference>
<dbReference type="AlphaFoldDB" id="A0A3M7PN69"/>
<sequence>MCIRKLQKFSVLKELIHKANTDKAKTTFNSLCKSHILLDLYFLKLIYKYIITLNKASKSAQTKTNDLNAKTE</sequence>
<gene>
    <name evidence="1" type="ORF">BpHYR1_011180</name>
</gene>
<name>A0A3M7PN69_BRAPC</name>
<accession>A0A3M7PN69</accession>
<organism evidence="1 2">
    <name type="scientific">Brachionus plicatilis</name>
    <name type="common">Marine rotifer</name>
    <name type="synonym">Brachionus muelleri</name>
    <dbReference type="NCBI Taxonomy" id="10195"/>
    <lineage>
        <taxon>Eukaryota</taxon>
        <taxon>Metazoa</taxon>
        <taxon>Spiralia</taxon>
        <taxon>Gnathifera</taxon>
        <taxon>Rotifera</taxon>
        <taxon>Eurotatoria</taxon>
        <taxon>Monogononta</taxon>
        <taxon>Pseudotrocha</taxon>
        <taxon>Ploima</taxon>
        <taxon>Brachionidae</taxon>
        <taxon>Brachionus</taxon>
    </lineage>
</organism>
<protein>
    <submittedName>
        <fullName evidence="1">Uncharacterized protein</fullName>
    </submittedName>
</protein>
<evidence type="ECO:0000313" key="2">
    <source>
        <dbReference type="Proteomes" id="UP000276133"/>
    </source>
</evidence>
<dbReference type="EMBL" id="REGN01009927">
    <property type="protein sequence ID" value="RNA00088.1"/>
    <property type="molecule type" value="Genomic_DNA"/>
</dbReference>
<proteinExistence type="predicted"/>
<keyword evidence="2" id="KW-1185">Reference proteome</keyword>
<dbReference type="Proteomes" id="UP000276133">
    <property type="component" value="Unassembled WGS sequence"/>
</dbReference>
<evidence type="ECO:0000313" key="1">
    <source>
        <dbReference type="EMBL" id="RNA00088.1"/>
    </source>
</evidence>
<comment type="caution">
    <text evidence="1">The sequence shown here is derived from an EMBL/GenBank/DDBJ whole genome shotgun (WGS) entry which is preliminary data.</text>
</comment>